<feature type="transmembrane region" description="Helical" evidence="1">
    <location>
        <begin position="77"/>
        <end position="95"/>
    </location>
</feature>
<feature type="non-terminal residue" evidence="2">
    <location>
        <position position="1"/>
    </location>
</feature>
<name>A0A0G0HGH4_9BACT</name>
<gene>
    <name evidence="2" type="ORF">US54_C0030G0017</name>
</gene>
<accession>A0A0G0HGH4</accession>
<reference evidence="2 3" key="1">
    <citation type="journal article" date="2015" name="Nature">
        <title>rRNA introns, odd ribosomes, and small enigmatic genomes across a large radiation of phyla.</title>
        <authorList>
            <person name="Brown C.T."/>
            <person name="Hug L.A."/>
            <person name="Thomas B.C."/>
            <person name="Sharon I."/>
            <person name="Castelle C.J."/>
            <person name="Singh A."/>
            <person name="Wilkins M.J."/>
            <person name="Williams K.H."/>
            <person name="Banfield J.F."/>
        </authorList>
    </citation>
    <scope>NUCLEOTIDE SEQUENCE [LARGE SCALE GENOMIC DNA]</scope>
</reference>
<keyword evidence="1" id="KW-0472">Membrane</keyword>
<dbReference type="AlphaFoldDB" id="A0A0G0HGH4"/>
<sequence>FKFSQLKSEEGIEFPNVYVSVAELQGGDIKGAIQRTSPIDIGNNPLMLLISPFFLMIYALIYLTYSFYKKRQHIDTFILLLVWFLGPFTAAIIAVRFSALFSAPLAIGSAIIFAKIINMTLHKEKFED</sequence>
<dbReference type="EMBL" id="LBTJ01000030">
    <property type="protein sequence ID" value="KKQ37610.1"/>
    <property type="molecule type" value="Genomic_DNA"/>
</dbReference>
<dbReference type="STRING" id="1618481.US54_C0030G0017"/>
<feature type="transmembrane region" description="Helical" evidence="1">
    <location>
        <begin position="46"/>
        <end position="65"/>
    </location>
</feature>
<evidence type="ECO:0000313" key="2">
    <source>
        <dbReference type="EMBL" id="KKQ37610.1"/>
    </source>
</evidence>
<evidence type="ECO:0000256" key="1">
    <source>
        <dbReference type="SAM" id="Phobius"/>
    </source>
</evidence>
<keyword evidence="1" id="KW-0812">Transmembrane</keyword>
<organism evidence="2 3">
    <name type="scientific">Candidatus Roizmanbacteria bacterium GW2011_GWA2_37_7</name>
    <dbReference type="NCBI Taxonomy" id="1618481"/>
    <lineage>
        <taxon>Bacteria</taxon>
        <taxon>Candidatus Roizmaniibacteriota</taxon>
    </lineage>
</organism>
<comment type="caution">
    <text evidence="2">The sequence shown here is derived from an EMBL/GenBank/DDBJ whole genome shotgun (WGS) entry which is preliminary data.</text>
</comment>
<protein>
    <submittedName>
        <fullName evidence="2">Uncharacterized protein</fullName>
    </submittedName>
</protein>
<feature type="transmembrane region" description="Helical" evidence="1">
    <location>
        <begin position="101"/>
        <end position="121"/>
    </location>
</feature>
<keyword evidence="1" id="KW-1133">Transmembrane helix</keyword>
<proteinExistence type="predicted"/>
<dbReference type="Proteomes" id="UP000034471">
    <property type="component" value="Unassembled WGS sequence"/>
</dbReference>
<evidence type="ECO:0000313" key="3">
    <source>
        <dbReference type="Proteomes" id="UP000034471"/>
    </source>
</evidence>